<organism evidence="1 2">
    <name type="scientific">Rhodocollybia butyracea</name>
    <dbReference type="NCBI Taxonomy" id="206335"/>
    <lineage>
        <taxon>Eukaryota</taxon>
        <taxon>Fungi</taxon>
        <taxon>Dikarya</taxon>
        <taxon>Basidiomycota</taxon>
        <taxon>Agaricomycotina</taxon>
        <taxon>Agaricomycetes</taxon>
        <taxon>Agaricomycetidae</taxon>
        <taxon>Agaricales</taxon>
        <taxon>Marasmiineae</taxon>
        <taxon>Omphalotaceae</taxon>
        <taxon>Rhodocollybia</taxon>
    </lineage>
</organism>
<reference evidence="1" key="1">
    <citation type="submission" date="2020-11" db="EMBL/GenBank/DDBJ databases">
        <authorList>
            <consortium name="DOE Joint Genome Institute"/>
            <person name="Ahrendt S."/>
            <person name="Riley R."/>
            <person name="Andreopoulos W."/>
            <person name="Labutti K."/>
            <person name="Pangilinan J."/>
            <person name="Ruiz-Duenas F.J."/>
            <person name="Barrasa J.M."/>
            <person name="Sanchez-Garcia M."/>
            <person name="Camarero S."/>
            <person name="Miyauchi S."/>
            <person name="Serrano A."/>
            <person name="Linde D."/>
            <person name="Babiker R."/>
            <person name="Drula E."/>
            <person name="Ayuso-Fernandez I."/>
            <person name="Pacheco R."/>
            <person name="Padilla G."/>
            <person name="Ferreira P."/>
            <person name="Barriuso J."/>
            <person name="Kellner H."/>
            <person name="Castanera R."/>
            <person name="Alfaro M."/>
            <person name="Ramirez L."/>
            <person name="Pisabarro A.G."/>
            <person name="Kuo A."/>
            <person name="Tritt A."/>
            <person name="Lipzen A."/>
            <person name="He G."/>
            <person name="Yan M."/>
            <person name="Ng V."/>
            <person name="Cullen D."/>
            <person name="Martin F."/>
            <person name="Rosso M.-N."/>
            <person name="Henrissat B."/>
            <person name="Hibbett D."/>
            <person name="Martinez A.T."/>
            <person name="Grigoriev I.V."/>
        </authorList>
    </citation>
    <scope>NUCLEOTIDE SEQUENCE</scope>
    <source>
        <strain evidence="1">AH 40177</strain>
    </source>
</reference>
<protein>
    <submittedName>
        <fullName evidence="1">Uncharacterized protein</fullName>
    </submittedName>
</protein>
<dbReference type="AlphaFoldDB" id="A0A9P5Q941"/>
<proteinExistence type="predicted"/>
<dbReference type="Proteomes" id="UP000772434">
    <property type="component" value="Unassembled WGS sequence"/>
</dbReference>
<name>A0A9P5Q941_9AGAR</name>
<keyword evidence="2" id="KW-1185">Reference proteome</keyword>
<sequence>MYPMYDLLTVSIEDDFDEMVLCLIRDTLKARQWLEQFSESLFKNATMAESQLYIPLLGQGRVHSKSMYGCELLENKGTQEIDERDAAELEAGGAYAWSRY</sequence>
<comment type="caution">
    <text evidence="1">The sequence shown here is derived from an EMBL/GenBank/DDBJ whole genome shotgun (WGS) entry which is preliminary data.</text>
</comment>
<evidence type="ECO:0000313" key="2">
    <source>
        <dbReference type="Proteomes" id="UP000772434"/>
    </source>
</evidence>
<dbReference type="EMBL" id="JADNRY010000004">
    <property type="protein sequence ID" value="KAF9077244.1"/>
    <property type="molecule type" value="Genomic_DNA"/>
</dbReference>
<accession>A0A9P5Q941</accession>
<gene>
    <name evidence="1" type="ORF">BDP27DRAFT_1357367</name>
</gene>
<evidence type="ECO:0000313" key="1">
    <source>
        <dbReference type="EMBL" id="KAF9077244.1"/>
    </source>
</evidence>